<dbReference type="Proteomes" id="UP001365542">
    <property type="component" value="Unassembled WGS sequence"/>
</dbReference>
<proteinExistence type="predicted"/>
<evidence type="ECO:0000313" key="2">
    <source>
        <dbReference type="Proteomes" id="UP001365542"/>
    </source>
</evidence>
<reference evidence="1 2" key="1">
    <citation type="submission" date="2019-10" db="EMBL/GenBank/DDBJ databases">
        <authorList>
            <person name="Palmer J.M."/>
        </authorList>
    </citation>
    <scope>NUCLEOTIDE SEQUENCE [LARGE SCALE GENOMIC DNA]</scope>
    <source>
        <strain evidence="1 2">TWF694</strain>
    </source>
</reference>
<sequence>MAENIPTTPFQKTVKQKSLIEDAESSVGIIQGLDRRPKSTVLKDLTMGNICSTSTAPGPRNRVSQSLKDQIEGDTAQLFQQKLAINTLDKTANDPKLSKPGQS</sequence>
<name>A0AAV9X2X7_9PEZI</name>
<evidence type="ECO:0000313" key="1">
    <source>
        <dbReference type="EMBL" id="KAK6533719.1"/>
    </source>
</evidence>
<gene>
    <name evidence="1" type="ORF">TWF694_002650</name>
</gene>
<keyword evidence="2" id="KW-1185">Reference proteome</keyword>
<comment type="caution">
    <text evidence="1">The sequence shown here is derived from an EMBL/GenBank/DDBJ whole genome shotgun (WGS) entry which is preliminary data.</text>
</comment>
<organism evidence="1 2">
    <name type="scientific">Orbilia ellipsospora</name>
    <dbReference type="NCBI Taxonomy" id="2528407"/>
    <lineage>
        <taxon>Eukaryota</taxon>
        <taxon>Fungi</taxon>
        <taxon>Dikarya</taxon>
        <taxon>Ascomycota</taxon>
        <taxon>Pezizomycotina</taxon>
        <taxon>Orbiliomycetes</taxon>
        <taxon>Orbiliales</taxon>
        <taxon>Orbiliaceae</taxon>
        <taxon>Orbilia</taxon>
    </lineage>
</organism>
<dbReference type="EMBL" id="JAVHJO010000011">
    <property type="protein sequence ID" value="KAK6533719.1"/>
    <property type="molecule type" value="Genomic_DNA"/>
</dbReference>
<dbReference type="AlphaFoldDB" id="A0AAV9X2X7"/>
<accession>A0AAV9X2X7</accession>
<protein>
    <submittedName>
        <fullName evidence="1">Uncharacterized protein</fullName>
    </submittedName>
</protein>